<evidence type="ECO:0000313" key="2">
    <source>
        <dbReference type="EMBL" id="RQW12266.1"/>
    </source>
</evidence>
<name>A0A3N9Q421_9BACL</name>
<comment type="caution">
    <text evidence="2">The sequence shown here is derived from an EMBL/GenBank/DDBJ whole genome shotgun (WGS) entry which is preliminary data.</text>
</comment>
<accession>A0A3N9Q421</accession>
<dbReference type="OrthoDB" id="2592564at2"/>
<evidence type="ECO:0000256" key="1">
    <source>
        <dbReference type="SAM" id="SignalP"/>
    </source>
</evidence>
<feature type="signal peptide" evidence="1">
    <location>
        <begin position="1"/>
        <end position="21"/>
    </location>
</feature>
<sequence length="179" mass="20814">MNKRKIALLVFSLMLCLNVLSACSQTNDSQVPPDTKEELTQKDFIIQKVTYYTQQNFRFIENVTVDNQDNKYQITLTFIPEVGSVPIKEDIYREMAEYAWNINHFFPEITGYEFNVLWDEHTKQNAIHAIIDEAGVKELPNRYSALMMDKKGGFEVSYRSFFSTVTESDEAEKWAGKNL</sequence>
<dbReference type="Proteomes" id="UP000282529">
    <property type="component" value="Unassembled WGS sequence"/>
</dbReference>
<evidence type="ECO:0000313" key="3">
    <source>
        <dbReference type="Proteomes" id="UP000282529"/>
    </source>
</evidence>
<evidence type="ECO:0008006" key="4">
    <source>
        <dbReference type="Google" id="ProtNLM"/>
    </source>
</evidence>
<dbReference type="AlphaFoldDB" id="A0A3N9Q421"/>
<keyword evidence="1" id="KW-0732">Signal</keyword>
<dbReference type="PROSITE" id="PS51257">
    <property type="entry name" value="PROKAR_LIPOPROTEIN"/>
    <property type="match status" value="1"/>
</dbReference>
<feature type="chain" id="PRO_5039519250" description="Lipoprotein" evidence="1">
    <location>
        <begin position="22"/>
        <end position="179"/>
    </location>
</feature>
<proteinExistence type="predicted"/>
<keyword evidence="3" id="KW-1185">Reference proteome</keyword>
<reference evidence="2 3" key="1">
    <citation type="submission" date="2018-11" db="EMBL/GenBank/DDBJ databases">
        <title>Genome sequence of strain 7197.</title>
        <authorList>
            <person name="Gao J."/>
            <person name="Sun J."/>
        </authorList>
    </citation>
    <scope>NUCLEOTIDE SEQUENCE [LARGE SCALE GENOMIC DNA]</scope>
    <source>
        <strain evidence="2 3">7197</strain>
    </source>
</reference>
<dbReference type="RefSeq" id="WP_124694999.1">
    <property type="nucleotide sequence ID" value="NZ_JBHUFE010000003.1"/>
</dbReference>
<protein>
    <recommendedName>
        <fullName evidence="4">Lipoprotein</fullName>
    </recommendedName>
</protein>
<gene>
    <name evidence="2" type="ORF">EH198_07890</name>
</gene>
<dbReference type="EMBL" id="RQPI01000003">
    <property type="protein sequence ID" value="RQW12266.1"/>
    <property type="molecule type" value="Genomic_DNA"/>
</dbReference>
<organism evidence="2 3">
    <name type="scientific">Paenibacillus rhizophilus</name>
    <dbReference type="NCBI Taxonomy" id="1850366"/>
    <lineage>
        <taxon>Bacteria</taxon>
        <taxon>Bacillati</taxon>
        <taxon>Bacillota</taxon>
        <taxon>Bacilli</taxon>
        <taxon>Bacillales</taxon>
        <taxon>Paenibacillaceae</taxon>
        <taxon>Paenibacillus</taxon>
    </lineage>
</organism>